<accession>D6PFN7</accession>
<name>D6PFN7_9CAUD</name>
<dbReference type="Pfam" id="PF02739">
    <property type="entry name" value="5_3_exonuc_N"/>
    <property type="match status" value="1"/>
</dbReference>
<reference evidence="4 5" key="1">
    <citation type="journal article" date="2010" name="ISME J.">
        <title>Metagenome of the Mediterranean deep chlorophyll maximum studied by direct and fosmid library 454 pyrosequencing.</title>
        <authorList>
            <person name="Ghai R."/>
            <person name="Martin-Cuadrado A.B."/>
            <person name="Molto A.G."/>
            <person name="Heredia I.G."/>
            <person name="Cabrera R."/>
            <person name="Martin J."/>
            <person name="Verdu M."/>
            <person name="Deschamps P."/>
            <person name="Moreira D."/>
            <person name="Lopez-Garcia P."/>
            <person name="Mira A."/>
            <person name="Rodriguez-Valera F."/>
        </authorList>
    </citation>
    <scope>NUCLEOTIDE SEQUENCE [LARGE SCALE GENOMIC DNA]</scope>
</reference>
<dbReference type="InterPro" id="IPR020046">
    <property type="entry name" value="5-3_exonucl_a-hlix_arch_N"/>
</dbReference>
<evidence type="ECO:0000256" key="2">
    <source>
        <dbReference type="ARBA" id="ARBA00022801"/>
    </source>
</evidence>
<keyword evidence="2" id="KW-0378">Hydrolase</keyword>
<dbReference type="KEGG" id="vg:54998792"/>
<evidence type="ECO:0000313" key="4">
    <source>
        <dbReference type="EMBL" id="ADD94538.1"/>
    </source>
</evidence>
<dbReference type="InterPro" id="IPR002421">
    <property type="entry name" value="5-3_exonuclease"/>
</dbReference>
<dbReference type="GO" id="GO:0008409">
    <property type="term" value="F:5'-3' exonuclease activity"/>
    <property type="evidence" value="ECO:0007669"/>
    <property type="project" value="InterPro"/>
</dbReference>
<dbReference type="SUPFAM" id="SSF47807">
    <property type="entry name" value="5' to 3' exonuclease, C-terminal subdomain"/>
    <property type="match status" value="1"/>
</dbReference>
<organism evidence="4 5">
    <name type="scientific">uncultured phage MedDCM-OCT-S08-C159</name>
    <dbReference type="NCBI Taxonomy" id="743571"/>
    <lineage>
        <taxon>Viruses</taxon>
        <taxon>Duplodnaviria</taxon>
        <taxon>Heunggongvirae</taxon>
        <taxon>Uroviricota</taxon>
        <taxon>Caudoviricetes</taxon>
        <taxon>Autographivirales</taxon>
        <taxon>Jalkavirus</taxon>
        <taxon>Jalkavirus S08C159</taxon>
    </lineage>
</organism>
<dbReference type="GO" id="GO:0017108">
    <property type="term" value="F:5'-flap endonuclease activity"/>
    <property type="evidence" value="ECO:0007669"/>
    <property type="project" value="InterPro"/>
</dbReference>
<protein>
    <submittedName>
        <fullName evidence="4">Exonuclease</fullName>
    </submittedName>
</protein>
<dbReference type="InterPro" id="IPR029060">
    <property type="entry name" value="PIN-like_dom_sf"/>
</dbReference>
<dbReference type="GeneID" id="54998792"/>
<dbReference type="Gene3D" id="3.40.50.1010">
    <property type="entry name" value="5'-nuclease"/>
    <property type="match status" value="1"/>
</dbReference>
<evidence type="ECO:0000256" key="1">
    <source>
        <dbReference type="ARBA" id="ARBA00022722"/>
    </source>
</evidence>
<dbReference type="PANTHER" id="PTHR42646:SF2">
    <property type="entry name" value="5'-3' EXONUCLEASE FAMILY PROTEIN"/>
    <property type="match status" value="1"/>
</dbReference>
<dbReference type="SMART" id="SM00475">
    <property type="entry name" value="53EXOc"/>
    <property type="match status" value="1"/>
</dbReference>
<dbReference type="GO" id="GO:0003677">
    <property type="term" value="F:DNA binding"/>
    <property type="evidence" value="ECO:0007669"/>
    <property type="project" value="InterPro"/>
</dbReference>
<feature type="domain" description="5'-3' exonuclease" evidence="3">
    <location>
        <begin position="28"/>
        <end position="242"/>
    </location>
</feature>
<dbReference type="GO" id="GO:0033567">
    <property type="term" value="P:DNA replication, Okazaki fragment processing"/>
    <property type="evidence" value="ECO:0007669"/>
    <property type="project" value="InterPro"/>
</dbReference>
<dbReference type="InterPro" id="IPR038969">
    <property type="entry name" value="FEN"/>
</dbReference>
<keyword evidence="4" id="KW-0269">Exonuclease</keyword>
<evidence type="ECO:0000313" key="5">
    <source>
        <dbReference type="Proteomes" id="UP000528467"/>
    </source>
</evidence>
<keyword evidence="5" id="KW-1185">Reference proteome</keyword>
<proteinExistence type="predicted"/>
<dbReference type="InterPro" id="IPR036279">
    <property type="entry name" value="5-3_exonuclease_C_sf"/>
</dbReference>
<dbReference type="SUPFAM" id="SSF88723">
    <property type="entry name" value="PIN domain-like"/>
    <property type="match status" value="1"/>
</dbReference>
<dbReference type="RefSeq" id="YP_009807902.1">
    <property type="nucleotide sequence ID" value="NC_048030.1"/>
</dbReference>
<dbReference type="PANTHER" id="PTHR42646">
    <property type="entry name" value="FLAP ENDONUCLEASE XNI"/>
    <property type="match status" value="1"/>
</dbReference>
<sequence length="244" mass="27932">MTLLIDADWLVYSSCCACEVDTRWNDWQHTLHSDERDIMNLIESRLDVYKQIAEDKHDVVMCFTSYPTFRHEIFPEYKMNRIGKRKPLALKSIIKKIKNEYESAAYPNLEGDDVLGLLATNGQYKNPIIVSVDKDMKTIPCKLIQEDEILHITEKKADRHWFEMSLAGDSGDGIAGLKGMGMVTASKTLANTPDTRDALWSKVQETYTKKGYSIADAILNARLTRILREGDYNYSTGEVKLWQP</sequence>
<dbReference type="Proteomes" id="UP000528467">
    <property type="component" value="Segment"/>
</dbReference>
<dbReference type="EMBL" id="GU943031">
    <property type="protein sequence ID" value="ADD94538.1"/>
    <property type="molecule type" value="Genomic_DNA"/>
</dbReference>
<keyword evidence="1" id="KW-0540">Nuclease</keyword>
<evidence type="ECO:0000259" key="3">
    <source>
        <dbReference type="SMART" id="SM00475"/>
    </source>
</evidence>